<comment type="caution">
    <text evidence="1">The sequence shown here is derived from an EMBL/GenBank/DDBJ whole genome shotgun (WGS) entry which is preliminary data.</text>
</comment>
<sequence>MAFKVVFLAHAPDAEPEKHRCLIETSKYKLFVVVVKDQAQAVAECKKLVKEEGIHSILLCPGFTHRNVAELAEAVGGNVSVAVARGDGPSSRVSAEVRKREFSS</sequence>
<proteinExistence type="predicted"/>
<evidence type="ECO:0008006" key="2">
    <source>
        <dbReference type="Google" id="ProtNLM"/>
    </source>
</evidence>
<evidence type="ECO:0000313" key="1">
    <source>
        <dbReference type="EMBL" id="GAJ13462.1"/>
    </source>
</evidence>
<dbReference type="AlphaFoldDB" id="X1V9X8"/>
<reference evidence="1" key="1">
    <citation type="journal article" date="2014" name="Front. Microbiol.">
        <title>High frequency of phylogenetically diverse reductive dehalogenase-homologous genes in deep subseafloor sedimentary metagenomes.</title>
        <authorList>
            <person name="Kawai M."/>
            <person name="Futagami T."/>
            <person name="Toyoda A."/>
            <person name="Takaki Y."/>
            <person name="Nishi S."/>
            <person name="Hori S."/>
            <person name="Arai W."/>
            <person name="Tsubouchi T."/>
            <person name="Morono Y."/>
            <person name="Uchiyama I."/>
            <person name="Ito T."/>
            <person name="Fujiyama A."/>
            <person name="Inagaki F."/>
            <person name="Takami H."/>
        </authorList>
    </citation>
    <scope>NUCLEOTIDE SEQUENCE</scope>
    <source>
        <strain evidence="1">Expedition CK06-06</strain>
    </source>
</reference>
<dbReference type="InterPro" id="IPR045441">
    <property type="entry name" value="DUF6506"/>
</dbReference>
<protein>
    <recommendedName>
        <fullName evidence="2">UspA domain-containing protein</fullName>
    </recommendedName>
</protein>
<dbReference type="Pfam" id="PF20116">
    <property type="entry name" value="DUF6506"/>
    <property type="match status" value="1"/>
</dbReference>
<gene>
    <name evidence="1" type="ORF">S12H4_44143</name>
</gene>
<organism evidence="1">
    <name type="scientific">marine sediment metagenome</name>
    <dbReference type="NCBI Taxonomy" id="412755"/>
    <lineage>
        <taxon>unclassified sequences</taxon>
        <taxon>metagenomes</taxon>
        <taxon>ecological metagenomes</taxon>
    </lineage>
</organism>
<name>X1V9X8_9ZZZZ</name>
<accession>X1V9X8</accession>
<dbReference type="EMBL" id="BARW01027168">
    <property type="protein sequence ID" value="GAJ13462.1"/>
    <property type="molecule type" value="Genomic_DNA"/>
</dbReference>